<name>A0A537LV57_9BACT</name>
<dbReference type="Gene3D" id="3.50.90.10">
    <property type="entry name" value="YerB-like"/>
    <property type="match status" value="1"/>
</dbReference>
<gene>
    <name evidence="4" type="ORF">E6G98_04250</name>
    <name evidence="3" type="ORF">E6G99_11840</name>
</gene>
<dbReference type="SUPFAM" id="SSF159774">
    <property type="entry name" value="YerB-like"/>
    <property type="match status" value="1"/>
</dbReference>
<dbReference type="PROSITE" id="PS51257">
    <property type="entry name" value="PROKAR_LIPOPROTEIN"/>
    <property type="match status" value="1"/>
</dbReference>
<protein>
    <submittedName>
        <fullName evidence="4">DUF3048 domain-containing protein</fullName>
    </submittedName>
</protein>
<dbReference type="InterPro" id="IPR021416">
    <property type="entry name" value="DUF3048_N"/>
</dbReference>
<dbReference type="Pfam" id="PF17479">
    <property type="entry name" value="DUF3048_C"/>
    <property type="match status" value="1"/>
</dbReference>
<dbReference type="InterPro" id="IPR035328">
    <property type="entry name" value="DUF3048_C"/>
</dbReference>
<evidence type="ECO:0000259" key="1">
    <source>
        <dbReference type="Pfam" id="PF11258"/>
    </source>
</evidence>
<proteinExistence type="predicted"/>
<dbReference type="EMBL" id="VBAJ01000291">
    <property type="protein sequence ID" value="TMJ02857.1"/>
    <property type="molecule type" value="Genomic_DNA"/>
</dbReference>
<feature type="domain" description="DUF3048" evidence="1">
    <location>
        <begin position="50"/>
        <end position="171"/>
    </location>
</feature>
<dbReference type="InterPro" id="IPR023158">
    <property type="entry name" value="YerB-like_sf"/>
</dbReference>
<evidence type="ECO:0000313" key="6">
    <source>
        <dbReference type="Proteomes" id="UP000318661"/>
    </source>
</evidence>
<dbReference type="Pfam" id="PF11258">
    <property type="entry name" value="DUF3048"/>
    <property type="match status" value="1"/>
</dbReference>
<evidence type="ECO:0000313" key="5">
    <source>
        <dbReference type="Proteomes" id="UP000315217"/>
    </source>
</evidence>
<evidence type="ECO:0000313" key="4">
    <source>
        <dbReference type="EMBL" id="TMJ11852.1"/>
    </source>
</evidence>
<sequence length="327" mass="35299">MRRIAIAILLAITVAGCTRSQTSGFRLPPLATSWVRGPAAPQARLCSWLGVVVDNAIPARPQWGIAEADIVYEVPTEAMITRFLALYCGEGPDTVGPVRSLRLQFLDIAGDYGATIAHSGSSASALAAIDRRAGTVINEFWNARPFRRDPRRRMPHNVFVSVGLLRQYMTETVPSTPRLWTTADLAPAAAPVTITIPYGRGYTSQFVFDPASGRYRRSTDGGPSVDALTGHQIDVAAVVILYARWWQVYEGSILTSRIALTGEGRLTVFAAGRQVDGTWSHPDGSGRTVFTDADGKPVQLPSGRVWISVVPPERVVHATTAFGATGK</sequence>
<dbReference type="Proteomes" id="UP000315217">
    <property type="component" value="Unassembled WGS sequence"/>
</dbReference>
<evidence type="ECO:0000259" key="2">
    <source>
        <dbReference type="Pfam" id="PF17479"/>
    </source>
</evidence>
<feature type="domain" description="DUF3048" evidence="2">
    <location>
        <begin position="194"/>
        <end position="307"/>
    </location>
</feature>
<reference evidence="5 6" key="1">
    <citation type="journal article" date="2019" name="Nat. Microbiol.">
        <title>Mediterranean grassland soil C-N compound turnover is dependent on rainfall and depth, and is mediated by genomically divergent microorganisms.</title>
        <authorList>
            <person name="Diamond S."/>
            <person name="Andeer P.F."/>
            <person name="Li Z."/>
            <person name="Crits-Christoph A."/>
            <person name="Burstein D."/>
            <person name="Anantharaman K."/>
            <person name="Lane K.R."/>
            <person name="Thomas B.C."/>
            <person name="Pan C."/>
            <person name="Northen T.R."/>
            <person name="Banfield J.F."/>
        </authorList>
    </citation>
    <scope>NUCLEOTIDE SEQUENCE [LARGE SCALE GENOMIC DNA]</scope>
    <source>
        <strain evidence="4">NP_1</strain>
        <strain evidence="3">NP_2</strain>
    </source>
</reference>
<accession>A0A537LV57</accession>
<organism evidence="4 5">
    <name type="scientific">Candidatus Segetimicrobium genomatis</name>
    <dbReference type="NCBI Taxonomy" id="2569760"/>
    <lineage>
        <taxon>Bacteria</taxon>
        <taxon>Bacillati</taxon>
        <taxon>Candidatus Sysuimicrobiota</taxon>
        <taxon>Candidatus Sysuimicrobiia</taxon>
        <taxon>Candidatus Sysuimicrobiales</taxon>
        <taxon>Candidatus Segetimicrobiaceae</taxon>
        <taxon>Candidatus Segetimicrobium</taxon>
    </lineage>
</organism>
<dbReference type="AlphaFoldDB" id="A0A537LV57"/>
<comment type="caution">
    <text evidence="4">The sequence shown here is derived from an EMBL/GenBank/DDBJ whole genome shotgun (WGS) entry which is preliminary data.</text>
</comment>
<evidence type="ECO:0000313" key="3">
    <source>
        <dbReference type="EMBL" id="TMJ02857.1"/>
    </source>
</evidence>
<dbReference type="Proteomes" id="UP000318661">
    <property type="component" value="Unassembled WGS sequence"/>
</dbReference>
<dbReference type="EMBL" id="VBAI01000044">
    <property type="protein sequence ID" value="TMJ11852.1"/>
    <property type="molecule type" value="Genomic_DNA"/>
</dbReference>